<keyword evidence="2 4" id="KW-0472">Membrane</keyword>
<dbReference type="PRINTS" id="PR01023">
    <property type="entry name" value="NAFLGMOTY"/>
</dbReference>
<dbReference type="InterPro" id="IPR006665">
    <property type="entry name" value="OmpA-like"/>
</dbReference>
<keyword evidence="3" id="KW-0998">Cell outer membrane</keyword>
<evidence type="ECO:0000256" key="3">
    <source>
        <dbReference type="ARBA" id="ARBA00023237"/>
    </source>
</evidence>
<accession>A0ABU6JY82</accession>
<comment type="subcellular location">
    <subcellularLocation>
        <location evidence="1">Cell outer membrane</location>
    </subcellularLocation>
</comment>
<dbReference type="Proteomes" id="UP001331561">
    <property type="component" value="Unassembled WGS sequence"/>
</dbReference>
<comment type="caution">
    <text evidence="8">The sequence shown here is derived from an EMBL/GenBank/DDBJ whole genome shotgun (WGS) entry which is preliminary data.</text>
</comment>
<dbReference type="InterPro" id="IPR006664">
    <property type="entry name" value="OMP_bac"/>
</dbReference>
<dbReference type="InterPro" id="IPR006690">
    <property type="entry name" value="OMPA-like_CS"/>
</dbReference>
<reference evidence="8 9" key="1">
    <citation type="submission" date="2024-01" db="EMBL/GenBank/DDBJ databases">
        <title>Uliginosibacterium soil sp. nov.</title>
        <authorList>
            <person name="Lv Y."/>
        </authorList>
    </citation>
    <scope>NUCLEOTIDE SEQUENCE [LARGE SCALE GENOMIC DNA]</scope>
    <source>
        <strain evidence="8 9">H3</strain>
    </source>
</reference>
<dbReference type="Gene3D" id="3.30.1330.60">
    <property type="entry name" value="OmpA-like domain"/>
    <property type="match status" value="1"/>
</dbReference>
<proteinExistence type="predicted"/>
<dbReference type="InterPro" id="IPR036737">
    <property type="entry name" value="OmpA-like_sf"/>
</dbReference>
<dbReference type="PRINTS" id="PR01021">
    <property type="entry name" value="OMPADOMAIN"/>
</dbReference>
<evidence type="ECO:0000313" key="8">
    <source>
        <dbReference type="EMBL" id="MEC5384361.1"/>
    </source>
</evidence>
<evidence type="ECO:0000256" key="2">
    <source>
        <dbReference type="ARBA" id="ARBA00023136"/>
    </source>
</evidence>
<sequence>METMKNLQRRFAALALVLCSVSLMIAPAAAQDVPKSKDHPLLTRYPDSRIVEYAHNFNSVEFTVGAPKNGQPQRKAIEGDTTSILYFHNSIEKQPSALQVIRNYENAIKSIGGEVVYERLPRDGDGGEVTLKVTTGGKEVWVRIEPGIFSAPTQSYTLQVVEIAAMQQVVTANKLLDELNKNGFIALYINFDTGKADLKADGQATVKEIVAMLKTAPSLKIAIEGHTDNVGQPAANKTLSENRAKSVMNAIAAAGIDAKRLSAAGFGQEKPIADNRSEEGRAKNRRVELVKK</sequence>
<evidence type="ECO:0000259" key="7">
    <source>
        <dbReference type="PROSITE" id="PS51123"/>
    </source>
</evidence>
<dbReference type="PANTHER" id="PTHR30329:SF21">
    <property type="entry name" value="LIPOPROTEIN YIAD-RELATED"/>
    <property type="match status" value="1"/>
</dbReference>
<evidence type="ECO:0000256" key="5">
    <source>
        <dbReference type="SAM" id="MobiDB-lite"/>
    </source>
</evidence>
<dbReference type="RefSeq" id="WP_327597341.1">
    <property type="nucleotide sequence ID" value="NZ_JAYXHS010000001.1"/>
</dbReference>
<dbReference type="InterPro" id="IPR050330">
    <property type="entry name" value="Bact_OuterMem_StrucFunc"/>
</dbReference>
<feature type="region of interest" description="Disordered" evidence="5">
    <location>
        <begin position="267"/>
        <end position="292"/>
    </location>
</feature>
<feature type="signal peptide" evidence="6">
    <location>
        <begin position="1"/>
        <end position="30"/>
    </location>
</feature>
<gene>
    <name evidence="8" type="ORF">VVD49_01430</name>
</gene>
<feature type="compositionally biased region" description="Basic and acidic residues" evidence="5">
    <location>
        <begin position="271"/>
        <end position="292"/>
    </location>
</feature>
<dbReference type="PROSITE" id="PS01068">
    <property type="entry name" value="OMPA_1"/>
    <property type="match status" value="1"/>
</dbReference>
<dbReference type="CDD" id="cd07185">
    <property type="entry name" value="OmpA_C-like"/>
    <property type="match status" value="1"/>
</dbReference>
<keyword evidence="9" id="KW-1185">Reference proteome</keyword>
<evidence type="ECO:0000256" key="1">
    <source>
        <dbReference type="ARBA" id="ARBA00004442"/>
    </source>
</evidence>
<dbReference type="EMBL" id="JAYXHS010000001">
    <property type="protein sequence ID" value="MEC5384361.1"/>
    <property type="molecule type" value="Genomic_DNA"/>
</dbReference>
<protein>
    <submittedName>
        <fullName evidence="8">OmpA family protein</fullName>
    </submittedName>
</protein>
<dbReference type="PROSITE" id="PS51123">
    <property type="entry name" value="OMPA_2"/>
    <property type="match status" value="1"/>
</dbReference>
<dbReference type="PANTHER" id="PTHR30329">
    <property type="entry name" value="STATOR ELEMENT OF FLAGELLAR MOTOR COMPLEX"/>
    <property type="match status" value="1"/>
</dbReference>
<name>A0ABU6JY82_9RHOO</name>
<organism evidence="8 9">
    <name type="scientific">Uliginosibacterium silvisoli</name>
    <dbReference type="NCBI Taxonomy" id="3114758"/>
    <lineage>
        <taxon>Bacteria</taxon>
        <taxon>Pseudomonadati</taxon>
        <taxon>Pseudomonadota</taxon>
        <taxon>Betaproteobacteria</taxon>
        <taxon>Rhodocyclales</taxon>
        <taxon>Zoogloeaceae</taxon>
        <taxon>Uliginosibacterium</taxon>
    </lineage>
</organism>
<evidence type="ECO:0000256" key="4">
    <source>
        <dbReference type="PROSITE-ProRule" id="PRU00473"/>
    </source>
</evidence>
<feature type="chain" id="PRO_5046630343" evidence="6">
    <location>
        <begin position="31"/>
        <end position="292"/>
    </location>
</feature>
<evidence type="ECO:0000256" key="6">
    <source>
        <dbReference type="SAM" id="SignalP"/>
    </source>
</evidence>
<dbReference type="Pfam" id="PF00691">
    <property type="entry name" value="OmpA"/>
    <property type="match status" value="1"/>
</dbReference>
<keyword evidence="6" id="KW-0732">Signal</keyword>
<feature type="domain" description="OmpA-like" evidence="7">
    <location>
        <begin position="178"/>
        <end position="292"/>
    </location>
</feature>
<dbReference type="SUPFAM" id="SSF103088">
    <property type="entry name" value="OmpA-like"/>
    <property type="match status" value="1"/>
</dbReference>
<evidence type="ECO:0000313" key="9">
    <source>
        <dbReference type="Proteomes" id="UP001331561"/>
    </source>
</evidence>